<dbReference type="Pfam" id="PF01425">
    <property type="entry name" value="Amidase"/>
    <property type="match status" value="1"/>
</dbReference>
<evidence type="ECO:0000259" key="3">
    <source>
        <dbReference type="Pfam" id="PF26053"/>
    </source>
</evidence>
<proteinExistence type="predicted"/>
<dbReference type="InterPro" id="IPR023631">
    <property type="entry name" value="Amidase_dom"/>
</dbReference>
<evidence type="ECO:0000259" key="2">
    <source>
        <dbReference type="Pfam" id="PF01425"/>
    </source>
</evidence>
<dbReference type="Gene3D" id="3.90.1300.10">
    <property type="entry name" value="Amidase signature (AS) domain"/>
    <property type="match status" value="1"/>
</dbReference>
<evidence type="ECO:0000313" key="4">
    <source>
        <dbReference type="EMBL" id="KAH8100317.1"/>
    </source>
</evidence>
<dbReference type="OrthoDB" id="5423360at2759"/>
<keyword evidence="5" id="KW-1185">Reference proteome</keyword>
<protein>
    <submittedName>
        <fullName evidence="4">Amidase signature enzyme</fullName>
    </submittedName>
</protein>
<dbReference type="SUPFAM" id="SSF75304">
    <property type="entry name" value="Amidase signature (AS) enzymes"/>
    <property type="match status" value="1"/>
</dbReference>
<dbReference type="PANTHER" id="PTHR46310">
    <property type="entry name" value="AMIDASE 1"/>
    <property type="match status" value="1"/>
</dbReference>
<feature type="domain" description="Scytalone dehydratase-like protein Arp1 N-terminal" evidence="3">
    <location>
        <begin position="70"/>
        <end position="178"/>
    </location>
</feature>
<dbReference type="Proteomes" id="UP000813824">
    <property type="component" value="Unassembled WGS sequence"/>
</dbReference>
<reference evidence="4" key="1">
    <citation type="journal article" date="2021" name="New Phytol.">
        <title>Evolutionary innovations through gain and loss of genes in the ectomycorrhizal Boletales.</title>
        <authorList>
            <person name="Wu G."/>
            <person name="Miyauchi S."/>
            <person name="Morin E."/>
            <person name="Kuo A."/>
            <person name="Drula E."/>
            <person name="Varga T."/>
            <person name="Kohler A."/>
            <person name="Feng B."/>
            <person name="Cao Y."/>
            <person name="Lipzen A."/>
            <person name="Daum C."/>
            <person name="Hundley H."/>
            <person name="Pangilinan J."/>
            <person name="Johnson J."/>
            <person name="Barry K."/>
            <person name="LaButti K."/>
            <person name="Ng V."/>
            <person name="Ahrendt S."/>
            <person name="Min B."/>
            <person name="Choi I.G."/>
            <person name="Park H."/>
            <person name="Plett J.M."/>
            <person name="Magnuson J."/>
            <person name="Spatafora J.W."/>
            <person name="Nagy L.G."/>
            <person name="Henrissat B."/>
            <person name="Grigoriev I.V."/>
            <person name="Yang Z.L."/>
            <person name="Xu J."/>
            <person name="Martin F.M."/>
        </authorList>
    </citation>
    <scope>NUCLEOTIDE SEQUENCE</scope>
    <source>
        <strain evidence="4">KKN 215</strain>
    </source>
</reference>
<feature type="signal peptide" evidence="1">
    <location>
        <begin position="1"/>
        <end position="23"/>
    </location>
</feature>
<feature type="chain" id="PRO_5035464207" evidence="1">
    <location>
        <begin position="24"/>
        <end position="661"/>
    </location>
</feature>
<organism evidence="4 5">
    <name type="scientific">Cristinia sonorae</name>
    <dbReference type="NCBI Taxonomy" id="1940300"/>
    <lineage>
        <taxon>Eukaryota</taxon>
        <taxon>Fungi</taxon>
        <taxon>Dikarya</taxon>
        <taxon>Basidiomycota</taxon>
        <taxon>Agaricomycotina</taxon>
        <taxon>Agaricomycetes</taxon>
        <taxon>Agaricomycetidae</taxon>
        <taxon>Agaricales</taxon>
        <taxon>Pleurotineae</taxon>
        <taxon>Stephanosporaceae</taxon>
        <taxon>Cristinia</taxon>
    </lineage>
</organism>
<feature type="domain" description="Amidase" evidence="2">
    <location>
        <begin position="223"/>
        <end position="387"/>
    </location>
</feature>
<dbReference type="Pfam" id="PF26053">
    <property type="entry name" value="DUF8016"/>
    <property type="match status" value="1"/>
</dbReference>
<comment type="caution">
    <text evidence="4">The sequence shown here is derived from an EMBL/GenBank/DDBJ whole genome shotgun (WGS) entry which is preliminary data.</text>
</comment>
<name>A0A8K0XPT4_9AGAR</name>
<dbReference type="InterPro" id="IPR036928">
    <property type="entry name" value="AS_sf"/>
</dbReference>
<dbReference type="AlphaFoldDB" id="A0A8K0XPT4"/>
<evidence type="ECO:0000313" key="5">
    <source>
        <dbReference type="Proteomes" id="UP000813824"/>
    </source>
</evidence>
<evidence type="ECO:0000256" key="1">
    <source>
        <dbReference type="SAM" id="SignalP"/>
    </source>
</evidence>
<dbReference type="InterPro" id="IPR058329">
    <property type="entry name" value="Arp1_N"/>
</dbReference>
<gene>
    <name evidence="4" type="ORF">BXZ70DRAFT_907433</name>
</gene>
<dbReference type="EMBL" id="JAEVFJ010000016">
    <property type="protein sequence ID" value="KAH8100317.1"/>
    <property type="molecule type" value="Genomic_DNA"/>
</dbReference>
<dbReference type="PANTHER" id="PTHR46310:SF7">
    <property type="entry name" value="AMIDASE 1"/>
    <property type="match status" value="1"/>
</dbReference>
<keyword evidence="1" id="KW-0732">Signal</keyword>
<accession>A0A8K0XPT4</accession>
<sequence>MKPTSAALAITGFLVGILSPGYARQTSFQLTGKTLVLGNVSYFVPPTPVSQLKLGGDPKMRSLLTTVANDFSGDIIPMTVIPTSSNSFGQPQLESAVNSFKTADDVFSESFLTSVYIQFTGKGRPSASLPFAAKVFDTALVLKSPQYSGGAALTSSLPAGPYFLDPSSGKIFEALRLYDDPQQSFIYGVIPDGQGGFKQLNAHLDGAATESVAVPSRLYFTPTPQKPLAGLRLAVKDIYDVKGLHTGCGNRAFYTFYPAKTKTAPAVQRLLDGGMVLVGKTKTSQFANGETATQDWVDLHAPYNPRGDGYQDGSSSSTGSGTSIAAYPWLDHTIGSDTGGSMRGPSGANGVFGNRPSHGAVPLDDVMPLSPELDTGGVFARDAKAWAKVGHWWYQDLKSFNRFPKKILIPTDSFGGSFLNSTPAAGTADALFNEFITKLETFLGTKRTEINFTNMWNSTKPANSTAPSLRALLNTTYADLITLDQIALVADPFINGFKAVHGGRAPFINPAPLARWAYGRTLPSTQKDAAIRDKTIFMNWFAENVVRPDKDTCSESLFLYPQSAGGTNYRNRYGGPPSVPFGFSTGRIAVHAETPDMVVPVGQIPYHSTITNTTEFLPVTLSFIAAKNCDLMLFNLFAELQDAGIIKPVLTGPRVFSAETP</sequence>